<reference evidence="15 16" key="2">
    <citation type="journal article" date="2016" name="Genome Announc.">
        <title>Complete Genome Sequences of Two Interactive Moderate Thermophiles, Paenibacillus napthalenovorans 32O-Y and Paenibacillus sp. 32O-W.</title>
        <authorList>
            <person name="Butler R.R.III."/>
            <person name="Wang J."/>
            <person name="Stark B.C."/>
            <person name="Pombert J.F."/>
        </authorList>
    </citation>
    <scope>NUCLEOTIDE SEQUENCE [LARGE SCALE GENOMIC DNA]</scope>
    <source>
        <strain evidence="15 16">32O-Y</strain>
    </source>
</reference>
<evidence type="ECO:0000259" key="14">
    <source>
        <dbReference type="SMART" id="SM00852"/>
    </source>
</evidence>
<evidence type="ECO:0000256" key="9">
    <source>
        <dbReference type="ARBA" id="ARBA00022723"/>
    </source>
</evidence>
<dbReference type="NCBIfam" id="TIGR00177">
    <property type="entry name" value="molyb_syn"/>
    <property type="match status" value="1"/>
</dbReference>
<proteinExistence type="inferred from homology"/>
<dbReference type="UniPathway" id="UPA00344"/>
<comment type="pathway">
    <text evidence="3 13">Cofactor biosynthesis; molybdopterin biosynthesis.</text>
</comment>
<dbReference type="PANTHER" id="PTHR10192">
    <property type="entry name" value="MOLYBDOPTERIN BIOSYNTHESIS PROTEIN"/>
    <property type="match status" value="1"/>
</dbReference>
<dbReference type="Proteomes" id="UP000061660">
    <property type="component" value="Chromosome"/>
</dbReference>
<comment type="function">
    <text evidence="2 13">Catalyzes the insertion of molybdate into adenylated molybdopterin with the concomitant release of AMP.</text>
</comment>
<evidence type="ECO:0000256" key="12">
    <source>
        <dbReference type="ARBA" id="ARBA00047317"/>
    </source>
</evidence>
<dbReference type="InterPro" id="IPR001453">
    <property type="entry name" value="MoaB/Mog_dom"/>
</dbReference>
<comment type="cofactor">
    <cofactor evidence="1 13">
        <name>Mg(2+)</name>
        <dbReference type="ChEBI" id="CHEBI:18420"/>
    </cofactor>
</comment>
<dbReference type="NCBIfam" id="NF045515">
    <property type="entry name" value="Glp_gephyrin"/>
    <property type="match status" value="1"/>
</dbReference>
<dbReference type="EC" id="2.10.1.1" evidence="5 13"/>
<keyword evidence="10 13" id="KW-0460">Magnesium</keyword>
<feature type="domain" description="MoaB/Mog" evidence="14">
    <location>
        <begin position="192"/>
        <end position="330"/>
    </location>
</feature>
<evidence type="ECO:0000256" key="4">
    <source>
        <dbReference type="ARBA" id="ARBA00010763"/>
    </source>
</evidence>
<keyword evidence="11 13" id="KW-0501">Molybdenum cofactor biosynthesis</keyword>
<dbReference type="GO" id="GO:0006777">
    <property type="term" value="P:Mo-molybdopterin cofactor biosynthetic process"/>
    <property type="evidence" value="ECO:0007669"/>
    <property type="project" value="UniProtKB-UniRule"/>
</dbReference>
<evidence type="ECO:0000256" key="11">
    <source>
        <dbReference type="ARBA" id="ARBA00023150"/>
    </source>
</evidence>
<dbReference type="InterPro" id="IPR005110">
    <property type="entry name" value="MoeA_linker/N"/>
</dbReference>
<dbReference type="STRING" id="162209.IJ22_34460"/>
<dbReference type="Gene3D" id="3.90.105.10">
    <property type="entry name" value="Molybdopterin biosynthesis moea protein, domain 2"/>
    <property type="match status" value="1"/>
</dbReference>
<dbReference type="SMART" id="SM00852">
    <property type="entry name" value="MoCF_biosynth"/>
    <property type="match status" value="1"/>
</dbReference>
<dbReference type="OrthoDB" id="9804758at2"/>
<dbReference type="InterPro" id="IPR036688">
    <property type="entry name" value="MoeA_C_domain_IV_sf"/>
</dbReference>
<accession>A0A0U2MZF8</accession>
<evidence type="ECO:0000256" key="6">
    <source>
        <dbReference type="ARBA" id="ARBA00021108"/>
    </source>
</evidence>
<evidence type="ECO:0000313" key="16">
    <source>
        <dbReference type="Proteomes" id="UP000061660"/>
    </source>
</evidence>
<dbReference type="RefSeq" id="WP_062409646.1">
    <property type="nucleotide sequence ID" value="NZ_CP013652.1"/>
</dbReference>
<evidence type="ECO:0000313" key="15">
    <source>
        <dbReference type="EMBL" id="ALS23807.1"/>
    </source>
</evidence>
<evidence type="ECO:0000256" key="3">
    <source>
        <dbReference type="ARBA" id="ARBA00005046"/>
    </source>
</evidence>
<comment type="similarity">
    <text evidence="4 13">Belongs to the MoeA family.</text>
</comment>
<keyword evidence="8 13" id="KW-0808">Transferase</keyword>
<comment type="catalytic activity">
    <reaction evidence="12">
        <text>adenylyl-molybdopterin + molybdate = Mo-molybdopterin + AMP + H(+)</text>
        <dbReference type="Rhea" id="RHEA:35047"/>
        <dbReference type="ChEBI" id="CHEBI:15378"/>
        <dbReference type="ChEBI" id="CHEBI:36264"/>
        <dbReference type="ChEBI" id="CHEBI:62727"/>
        <dbReference type="ChEBI" id="CHEBI:71302"/>
        <dbReference type="ChEBI" id="CHEBI:456215"/>
        <dbReference type="EC" id="2.10.1.1"/>
    </reaction>
</comment>
<evidence type="ECO:0000256" key="7">
    <source>
        <dbReference type="ARBA" id="ARBA00022505"/>
    </source>
</evidence>
<dbReference type="KEGG" id="pnp:IJ22_34460"/>
<dbReference type="Pfam" id="PF03454">
    <property type="entry name" value="MoeA_C"/>
    <property type="match status" value="1"/>
</dbReference>
<dbReference type="EMBL" id="CP013652">
    <property type="protein sequence ID" value="ALS23807.1"/>
    <property type="molecule type" value="Genomic_DNA"/>
</dbReference>
<sequence length="417" mass="44499">MGSLRFGRRAVTLEEAQRQVLQQAQLMKTEEVPLEEAFGRRLAQDMTAHEPVPHFRRSGVDGYAVRAVDTTSAAADAPIRMEVTEMIPCGSVPTKAIEPGQASRIMTGAVVPEGADAVIMLEMTDRAEDAKDGTVGIRKAMKAGENITPIGQEVSPGAPLLERGCIIGPGEAAILATFGFHRVPVFQQPKVAIFSTGSELLPVDSPLAPGKIRGSNSYMLACQVKGAGGLPQMMPILPDEAEVVEKQLLAALEWADIVITTGGVSVGDKDVLVDLFERWDGTLLFNKVSMRPGSPTSCGMWHGKPLFALSGNPGASYVGFELLVRPFMKASLGANHPLLPEAEAFLDVDYSKGSAYPRYVRGTSRIEGGMVKVRPAGLDKSSIMVSIKDADCLICIPSGGRGAAQGEKVRIMWLSEN</sequence>
<evidence type="ECO:0000256" key="2">
    <source>
        <dbReference type="ARBA" id="ARBA00002901"/>
    </source>
</evidence>
<dbReference type="Pfam" id="PF00994">
    <property type="entry name" value="MoCF_biosynth"/>
    <property type="match status" value="1"/>
</dbReference>
<dbReference type="Gene3D" id="3.40.980.10">
    <property type="entry name" value="MoaB/Mog-like domain"/>
    <property type="match status" value="1"/>
</dbReference>
<dbReference type="PANTHER" id="PTHR10192:SF5">
    <property type="entry name" value="GEPHYRIN"/>
    <property type="match status" value="1"/>
</dbReference>
<dbReference type="Gene3D" id="2.40.340.10">
    <property type="entry name" value="MoeA, C-terminal, domain IV"/>
    <property type="match status" value="1"/>
</dbReference>
<dbReference type="InterPro" id="IPR005111">
    <property type="entry name" value="MoeA_C_domain_IV"/>
</dbReference>
<keyword evidence="7 13" id="KW-0500">Molybdenum</keyword>
<dbReference type="FunFam" id="3.40.980.10:FF:000004">
    <property type="entry name" value="Molybdopterin molybdenumtransferase"/>
    <property type="match status" value="1"/>
</dbReference>
<dbReference type="SUPFAM" id="SSF63867">
    <property type="entry name" value="MoeA C-terminal domain-like"/>
    <property type="match status" value="1"/>
</dbReference>
<dbReference type="SUPFAM" id="SSF63882">
    <property type="entry name" value="MoeA N-terminal region -like"/>
    <property type="match status" value="1"/>
</dbReference>
<dbReference type="InterPro" id="IPR036135">
    <property type="entry name" value="MoeA_linker/N_sf"/>
</dbReference>
<dbReference type="GO" id="GO:0046872">
    <property type="term" value="F:metal ion binding"/>
    <property type="evidence" value="ECO:0007669"/>
    <property type="project" value="UniProtKB-UniRule"/>
</dbReference>
<evidence type="ECO:0000256" key="5">
    <source>
        <dbReference type="ARBA" id="ARBA00013269"/>
    </source>
</evidence>
<protein>
    <recommendedName>
        <fullName evidence="6 13">Molybdopterin molybdenumtransferase</fullName>
        <ecNumber evidence="5 13">2.10.1.1</ecNumber>
    </recommendedName>
</protein>
<evidence type="ECO:0000256" key="10">
    <source>
        <dbReference type="ARBA" id="ARBA00022842"/>
    </source>
</evidence>
<evidence type="ECO:0000256" key="13">
    <source>
        <dbReference type="RuleBase" id="RU365090"/>
    </source>
</evidence>
<dbReference type="CDD" id="cd00887">
    <property type="entry name" value="MoeA"/>
    <property type="match status" value="1"/>
</dbReference>
<dbReference type="Gene3D" id="2.170.190.11">
    <property type="entry name" value="Molybdopterin biosynthesis moea protein, domain 3"/>
    <property type="match status" value="1"/>
</dbReference>
<organism evidence="15 16">
    <name type="scientific">Paenibacillus naphthalenovorans</name>
    <dbReference type="NCBI Taxonomy" id="162209"/>
    <lineage>
        <taxon>Bacteria</taxon>
        <taxon>Bacillati</taxon>
        <taxon>Bacillota</taxon>
        <taxon>Bacilli</taxon>
        <taxon>Bacillales</taxon>
        <taxon>Paenibacillaceae</taxon>
        <taxon>Paenibacillus</taxon>
    </lineage>
</organism>
<dbReference type="GO" id="GO:0005829">
    <property type="term" value="C:cytosol"/>
    <property type="evidence" value="ECO:0007669"/>
    <property type="project" value="TreeGrafter"/>
</dbReference>
<evidence type="ECO:0000256" key="8">
    <source>
        <dbReference type="ARBA" id="ARBA00022679"/>
    </source>
</evidence>
<dbReference type="Pfam" id="PF03453">
    <property type="entry name" value="MoeA_N"/>
    <property type="match status" value="1"/>
</dbReference>
<dbReference type="InterPro" id="IPR036425">
    <property type="entry name" value="MoaB/Mog-like_dom_sf"/>
</dbReference>
<reference evidence="16" key="1">
    <citation type="submission" date="2015-12" db="EMBL/GenBank/DDBJ databases">
        <title>Complete genome sequences of two moderately thermophilic Paenibacillus species.</title>
        <authorList>
            <person name="Butler R.III."/>
            <person name="Wang J."/>
            <person name="Stark B.C."/>
            <person name="Pombert J.-F."/>
        </authorList>
    </citation>
    <scope>NUCLEOTIDE SEQUENCE [LARGE SCALE GENOMIC DNA]</scope>
    <source>
        <strain evidence="16">32O-Y</strain>
    </source>
</reference>
<evidence type="ECO:0000256" key="1">
    <source>
        <dbReference type="ARBA" id="ARBA00001946"/>
    </source>
</evidence>
<dbReference type="FunFam" id="2.170.190.11:FF:000001">
    <property type="entry name" value="Molybdopterin molybdenumtransferase"/>
    <property type="match status" value="1"/>
</dbReference>
<keyword evidence="16" id="KW-1185">Reference proteome</keyword>
<dbReference type="InterPro" id="IPR038987">
    <property type="entry name" value="MoeA-like"/>
</dbReference>
<gene>
    <name evidence="15" type="ORF">IJ22_34460</name>
</gene>
<dbReference type="GO" id="GO:0061599">
    <property type="term" value="F:molybdopterin molybdotransferase activity"/>
    <property type="evidence" value="ECO:0007669"/>
    <property type="project" value="UniProtKB-UniRule"/>
</dbReference>
<dbReference type="SUPFAM" id="SSF53218">
    <property type="entry name" value="Molybdenum cofactor biosynthesis proteins"/>
    <property type="match status" value="1"/>
</dbReference>
<dbReference type="AlphaFoldDB" id="A0A0U2MZF8"/>
<dbReference type="PATRIC" id="fig|162209.4.peg.3687"/>
<keyword evidence="9 13" id="KW-0479">Metal-binding</keyword>
<name>A0A0U2MZF8_9BACL</name>